<dbReference type="EMBL" id="CADEBC010000426">
    <property type="protein sequence ID" value="CAB3229898.1"/>
    <property type="molecule type" value="Genomic_DNA"/>
</dbReference>
<evidence type="ECO:0000313" key="2">
    <source>
        <dbReference type="EMBL" id="CAB3229898.1"/>
    </source>
</evidence>
<dbReference type="EMBL" id="CADEBD010000171">
    <property type="protein sequence ID" value="CAB3224352.1"/>
    <property type="molecule type" value="Genomic_DNA"/>
</dbReference>
<dbReference type="Proteomes" id="UP000494106">
    <property type="component" value="Unassembled WGS sequence"/>
</dbReference>
<dbReference type="Pfam" id="PF11095">
    <property type="entry name" value="Gemin7"/>
    <property type="match status" value="1"/>
</dbReference>
<dbReference type="PANTHER" id="PTHR14679">
    <property type="entry name" value="GEM-ASSOCIATED PROTEIN 7"/>
    <property type="match status" value="1"/>
</dbReference>
<gene>
    <name evidence="1" type="ORF">APLA_LOCUS1904</name>
    <name evidence="2" type="ORF">APLA_LOCUS3989</name>
</gene>
<evidence type="ECO:0000313" key="3">
    <source>
        <dbReference type="Proteomes" id="UP000494106"/>
    </source>
</evidence>
<name>A0A8S0YYQ6_ARCPL</name>
<comment type="caution">
    <text evidence="1">The sequence shown here is derived from an EMBL/GenBank/DDBJ whole genome shotgun (WGS) entry which is preliminary data.</text>
</comment>
<dbReference type="PANTHER" id="PTHR14679:SF1">
    <property type="entry name" value="GEM-ASSOCIATED PROTEIN 7"/>
    <property type="match status" value="1"/>
</dbReference>
<dbReference type="InterPro" id="IPR020338">
    <property type="entry name" value="SMN_gemin7"/>
</dbReference>
<dbReference type="GO" id="GO:0034719">
    <property type="term" value="C:SMN-Sm protein complex"/>
    <property type="evidence" value="ECO:0007669"/>
    <property type="project" value="InterPro"/>
</dbReference>
<dbReference type="OrthoDB" id="70763at2759"/>
<dbReference type="AlphaFoldDB" id="A0A8S0YYQ6"/>
<proteinExistence type="predicted"/>
<protein>
    <submittedName>
        <fullName evidence="1">Uncharacterized protein</fullName>
    </submittedName>
</protein>
<dbReference type="Gene3D" id="2.30.30.100">
    <property type="match status" value="1"/>
</dbReference>
<dbReference type="GO" id="GO:0000387">
    <property type="term" value="P:spliceosomal snRNP assembly"/>
    <property type="evidence" value="ECO:0007669"/>
    <property type="project" value="TreeGrafter"/>
</dbReference>
<organism evidence="1 4">
    <name type="scientific">Arctia plantaginis</name>
    <name type="common">Wood tiger moth</name>
    <name type="synonym">Phalaena plantaginis</name>
    <dbReference type="NCBI Taxonomy" id="874455"/>
    <lineage>
        <taxon>Eukaryota</taxon>
        <taxon>Metazoa</taxon>
        <taxon>Ecdysozoa</taxon>
        <taxon>Arthropoda</taxon>
        <taxon>Hexapoda</taxon>
        <taxon>Insecta</taxon>
        <taxon>Pterygota</taxon>
        <taxon>Neoptera</taxon>
        <taxon>Endopterygota</taxon>
        <taxon>Lepidoptera</taxon>
        <taxon>Glossata</taxon>
        <taxon>Ditrysia</taxon>
        <taxon>Noctuoidea</taxon>
        <taxon>Erebidae</taxon>
        <taxon>Arctiinae</taxon>
        <taxon>Arctia</taxon>
    </lineage>
</organism>
<keyword evidence="3" id="KW-1185">Reference proteome</keyword>
<sequence>MTSDRDENVSKATKEQQARAKLRESFLRAINELNGNPCNILTYEKTSLNATFAGWNPDGSEVFVRSLTTPSHVIMSSALLRTPDILAIQFDGSVL</sequence>
<dbReference type="Proteomes" id="UP000494256">
    <property type="component" value="Unassembled WGS sequence"/>
</dbReference>
<evidence type="ECO:0000313" key="1">
    <source>
        <dbReference type="EMBL" id="CAB3224352.1"/>
    </source>
</evidence>
<evidence type="ECO:0000313" key="4">
    <source>
        <dbReference type="Proteomes" id="UP000494256"/>
    </source>
</evidence>
<accession>A0A8S0YYQ6</accession>
<reference evidence="3 4" key="1">
    <citation type="submission" date="2020-04" db="EMBL/GenBank/DDBJ databases">
        <authorList>
            <person name="Wallbank WR R."/>
            <person name="Pardo Diaz C."/>
            <person name="Kozak K."/>
            <person name="Martin S."/>
            <person name="Jiggins C."/>
            <person name="Moest M."/>
            <person name="Warren A I."/>
            <person name="Byers J.R.P. K."/>
            <person name="Montejo-Kovacevich G."/>
            <person name="Yen C E."/>
        </authorList>
    </citation>
    <scope>NUCLEOTIDE SEQUENCE [LARGE SCALE GENOMIC DNA]</scope>
</reference>